<gene>
    <name evidence="3" type="primary">LOC112685849</name>
</gene>
<dbReference type="RefSeq" id="XP_025413658.1">
    <property type="nucleotide sequence ID" value="XM_025557873.1"/>
</dbReference>
<dbReference type="Proteomes" id="UP000694846">
    <property type="component" value="Unplaced"/>
</dbReference>
<proteinExistence type="predicted"/>
<feature type="domain" description="DNA helicase Pif1-like 2B" evidence="1">
    <location>
        <begin position="117"/>
        <end position="162"/>
    </location>
</feature>
<reference evidence="3" key="1">
    <citation type="submission" date="2025-08" db="UniProtKB">
        <authorList>
            <consortium name="RefSeq"/>
        </authorList>
    </citation>
    <scope>IDENTIFICATION</scope>
    <source>
        <tissue evidence="3">Whole body</tissue>
    </source>
</reference>
<dbReference type="SUPFAM" id="SSF52540">
    <property type="entry name" value="P-loop containing nucleoside triphosphate hydrolases"/>
    <property type="match status" value="1"/>
</dbReference>
<name>A0A8B8FT49_9HEMI</name>
<evidence type="ECO:0000313" key="2">
    <source>
        <dbReference type="Proteomes" id="UP000694846"/>
    </source>
</evidence>
<dbReference type="PANTHER" id="PTHR10492">
    <property type="match status" value="1"/>
</dbReference>
<dbReference type="InterPro" id="IPR027417">
    <property type="entry name" value="P-loop_NTPase"/>
</dbReference>
<dbReference type="InterPro" id="IPR049163">
    <property type="entry name" value="Pif1-like_2B_dom"/>
</dbReference>
<dbReference type="AlphaFoldDB" id="A0A8B8FT49"/>
<keyword evidence="2" id="KW-1185">Reference proteome</keyword>
<organism evidence="2 3">
    <name type="scientific">Sipha flava</name>
    <name type="common">yellow sugarcane aphid</name>
    <dbReference type="NCBI Taxonomy" id="143950"/>
    <lineage>
        <taxon>Eukaryota</taxon>
        <taxon>Metazoa</taxon>
        <taxon>Ecdysozoa</taxon>
        <taxon>Arthropoda</taxon>
        <taxon>Hexapoda</taxon>
        <taxon>Insecta</taxon>
        <taxon>Pterygota</taxon>
        <taxon>Neoptera</taxon>
        <taxon>Paraneoptera</taxon>
        <taxon>Hemiptera</taxon>
        <taxon>Sternorrhyncha</taxon>
        <taxon>Aphidomorpha</taxon>
        <taxon>Aphidoidea</taxon>
        <taxon>Aphididae</taxon>
        <taxon>Sipha</taxon>
    </lineage>
</organism>
<accession>A0A8B8FT49</accession>
<sequence>MRTKLIGDIHTEEFSTLLLKIGNGTVNDKDEYITIVKKLAVSKNSLEQLIQNVYRDIKNLKNLSNGWLCERVILTTTNNRADLINSLIISGFQALEMDYFSTYTVVDNEELVNFPTEFLNSQTLSGMPPHKISLKVGVPIILLINLNSPRLCNGTRLCVISLTKNIIEVEILTGCAKEEKILLPKIPLYPNDFPVKLRRIQFPIKVYFAMTINKAQGLTLTYCGVDLENNCFSHGQLYVTLSRVGRPDHLYVYAPQNKIRNVVYQEVLTRATT</sequence>
<dbReference type="PANTHER" id="PTHR10492:SF57">
    <property type="entry name" value="ATP-DEPENDENT DNA HELICASE"/>
    <property type="match status" value="1"/>
</dbReference>
<evidence type="ECO:0000313" key="3">
    <source>
        <dbReference type="RefSeq" id="XP_025413658.1"/>
    </source>
</evidence>
<evidence type="ECO:0000259" key="1">
    <source>
        <dbReference type="Pfam" id="PF21530"/>
    </source>
</evidence>
<dbReference type="GeneID" id="112685849"/>
<dbReference type="Pfam" id="PF21530">
    <property type="entry name" value="Pif1_2B_dom"/>
    <property type="match status" value="1"/>
</dbReference>
<protein>
    <submittedName>
        <fullName evidence="3">Uncharacterized protein LOC112685849</fullName>
    </submittedName>
</protein>
<dbReference type="OrthoDB" id="272985at2759"/>